<keyword evidence="3" id="KW-1185">Reference proteome</keyword>
<dbReference type="Proteomes" id="UP000186601">
    <property type="component" value="Unassembled WGS sequence"/>
</dbReference>
<reference evidence="2 3" key="1">
    <citation type="submission" date="2018-02" db="EMBL/GenBank/DDBJ databases">
        <title>Genome sequence of the basidiomycete white-rot fungus Phlebia centrifuga.</title>
        <authorList>
            <person name="Granchi Z."/>
            <person name="Peng M."/>
            <person name="de Vries R.P."/>
            <person name="Hilden K."/>
            <person name="Makela M.R."/>
            <person name="Grigoriev I."/>
            <person name="Riley R."/>
        </authorList>
    </citation>
    <scope>NUCLEOTIDE SEQUENCE [LARGE SCALE GENOMIC DNA]</scope>
    <source>
        <strain evidence="2 3">FBCC195</strain>
    </source>
</reference>
<proteinExistence type="predicted"/>
<gene>
    <name evidence="2" type="ORF">PHLCEN_2v9442</name>
</gene>
<sequence>MPPGTKDLRRYMQLTALPAMIAGPGAPPMPPRGHTTHRNNLSVRAEDWRRLESMLALNRHWVNNEVIKYEVTGDRITVPCPEYFSVPELILGRPSNLSQVCRWVIDYPLTTLQRVIHLSFPQTKAWSFSSIAPDVDEDLVACVTWDRITEEKTVQSAVAVMIQPPWIASLKDLERFVACSTLRRVDRNYEPDSPENTYKNKERMWAKVPEHVTDVNIGDDDEIPDEPYGRFPSPPASESSWSAASSGENYL</sequence>
<evidence type="ECO:0000313" key="2">
    <source>
        <dbReference type="EMBL" id="PSR74908.1"/>
    </source>
</evidence>
<evidence type="ECO:0000313" key="3">
    <source>
        <dbReference type="Proteomes" id="UP000186601"/>
    </source>
</evidence>
<feature type="compositionally biased region" description="Low complexity" evidence="1">
    <location>
        <begin position="236"/>
        <end position="251"/>
    </location>
</feature>
<organism evidence="2 3">
    <name type="scientific">Hermanssonia centrifuga</name>
    <dbReference type="NCBI Taxonomy" id="98765"/>
    <lineage>
        <taxon>Eukaryota</taxon>
        <taxon>Fungi</taxon>
        <taxon>Dikarya</taxon>
        <taxon>Basidiomycota</taxon>
        <taxon>Agaricomycotina</taxon>
        <taxon>Agaricomycetes</taxon>
        <taxon>Polyporales</taxon>
        <taxon>Meruliaceae</taxon>
        <taxon>Hermanssonia</taxon>
    </lineage>
</organism>
<dbReference type="STRING" id="98765.A0A2R6NQQ6"/>
<dbReference type="AlphaFoldDB" id="A0A2R6NQQ6"/>
<accession>A0A2R6NQQ6</accession>
<protein>
    <submittedName>
        <fullName evidence="2">Uncharacterized protein</fullName>
    </submittedName>
</protein>
<dbReference type="OrthoDB" id="2579508at2759"/>
<evidence type="ECO:0000256" key="1">
    <source>
        <dbReference type="SAM" id="MobiDB-lite"/>
    </source>
</evidence>
<feature type="region of interest" description="Disordered" evidence="1">
    <location>
        <begin position="210"/>
        <end position="251"/>
    </location>
</feature>
<dbReference type="EMBL" id="MLYV02000944">
    <property type="protein sequence ID" value="PSR74908.1"/>
    <property type="molecule type" value="Genomic_DNA"/>
</dbReference>
<name>A0A2R6NQQ6_9APHY</name>
<comment type="caution">
    <text evidence="2">The sequence shown here is derived from an EMBL/GenBank/DDBJ whole genome shotgun (WGS) entry which is preliminary data.</text>
</comment>